<dbReference type="Proteomes" id="UP000260351">
    <property type="component" value="Unassembled WGS sequence"/>
</dbReference>
<sequence length="259" mass="29669">MNAYISTTSRLIVRWSLAATWMLAAVCTGAAMAADTPPIPAHEATYEVLRHGKKVGELSVSLEQLDNGVWHYRSDTRATAWWVRALNMSAEEAAHFVWRGDRIVMLTYHHAQHAPANNRYFQHRTDWEAGTTRVRTEEGSQTIELVDNMVDPLSLRLQLAANLADETRRRDTHDFTLLDRNEVKHKQYTFDGEETLDLPAGCFETVRLRRIEDPGSDKNNLSWHAEDFSWMPVRILRQEDGKDKLDIRLLSTDLPLNGC</sequence>
<feature type="signal peptide" evidence="1">
    <location>
        <begin position="1"/>
        <end position="33"/>
    </location>
</feature>
<keyword evidence="1" id="KW-0732">Signal</keyword>
<name>A0A3E1KA75_9GAMM</name>
<comment type="caution">
    <text evidence="2">The sequence shown here is derived from an EMBL/GenBank/DDBJ whole genome shotgun (WGS) entry which is preliminary data.</text>
</comment>
<accession>A0A3E1KA75</accession>
<protein>
    <submittedName>
        <fullName evidence="2">DUF3108 domain-containing protein</fullName>
    </submittedName>
</protein>
<reference evidence="2 3" key="1">
    <citation type="submission" date="2018-08" db="EMBL/GenBank/DDBJ databases">
        <title>Wenzhouxiangella salilacus sp. nov., a novel bacterium isolated from a saline lake in Xinjiang Province, China.</title>
        <authorList>
            <person name="Han S."/>
        </authorList>
    </citation>
    <scope>NUCLEOTIDE SEQUENCE [LARGE SCALE GENOMIC DNA]</scope>
    <source>
        <strain evidence="2 3">XDB06</strain>
    </source>
</reference>
<feature type="chain" id="PRO_5017741087" evidence="1">
    <location>
        <begin position="34"/>
        <end position="259"/>
    </location>
</feature>
<proteinExistence type="predicted"/>
<dbReference type="EMBL" id="QUZK01000022">
    <property type="protein sequence ID" value="RFF31234.1"/>
    <property type="molecule type" value="Genomic_DNA"/>
</dbReference>
<gene>
    <name evidence="2" type="ORF">DZC52_05300</name>
</gene>
<dbReference type="InterPro" id="IPR021457">
    <property type="entry name" value="DUF3108"/>
</dbReference>
<evidence type="ECO:0000313" key="2">
    <source>
        <dbReference type="EMBL" id="RFF31234.1"/>
    </source>
</evidence>
<evidence type="ECO:0000256" key="1">
    <source>
        <dbReference type="SAM" id="SignalP"/>
    </source>
</evidence>
<evidence type="ECO:0000313" key="3">
    <source>
        <dbReference type="Proteomes" id="UP000260351"/>
    </source>
</evidence>
<dbReference type="Pfam" id="PF11306">
    <property type="entry name" value="DUF3108"/>
    <property type="match status" value="1"/>
</dbReference>
<organism evidence="2 3">
    <name type="scientific">Wenzhouxiangella sediminis</name>
    <dbReference type="NCBI Taxonomy" id="1792836"/>
    <lineage>
        <taxon>Bacteria</taxon>
        <taxon>Pseudomonadati</taxon>
        <taxon>Pseudomonadota</taxon>
        <taxon>Gammaproteobacteria</taxon>
        <taxon>Chromatiales</taxon>
        <taxon>Wenzhouxiangellaceae</taxon>
        <taxon>Wenzhouxiangella</taxon>
    </lineage>
</organism>
<keyword evidence="3" id="KW-1185">Reference proteome</keyword>
<dbReference type="OrthoDB" id="6007799at2"/>
<dbReference type="AlphaFoldDB" id="A0A3E1KA75"/>